<protein>
    <submittedName>
        <fullName evidence="2">Uncharacterized protein</fullName>
    </submittedName>
</protein>
<feature type="region of interest" description="Disordered" evidence="1">
    <location>
        <begin position="1"/>
        <end position="25"/>
    </location>
</feature>
<name>A0A2H3D037_ARMGA</name>
<evidence type="ECO:0000256" key="1">
    <source>
        <dbReference type="SAM" id="MobiDB-lite"/>
    </source>
</evidence>
<dbReference type="EMBL" id="KZ293725">
    <property type="protein sequence ID" value="PBK81713.1"/>
    <property type="molecule type" value="Genomic_DNA"/>
</dbReference>
<proteinExistence type="predicted"/>
<feature type="compositionally biased region" description="Basic residues" evidence="1">
    <location>
        <begin position="90"/>
        <end position="103"/>
    </location>
</feature>
<evidence type="ECO:0000313" key="3">
    <source>
        <dbReference type="Proteomes" id="UP000217790"/>
    </source>
</evidence>
<organism evidence="2 3">
    <name type="scientific">Armillaria gallica</name>
    <name type="common">Bulbous honey fungus</name>
    <name type="synonym">Armillaria bulbosa</name>
    <dbReference type="NCBI Taxonomy" id="47427"/>
    <lineage>
        <taxon>Eukaryota</taxon>
        <taxon>Fungi</taxon>
        <taxon>Dikarya</taxon>
        <taxon>Basidiomycota</taxon>
        <taxon>Agaricomycotina</taxon>
        <taxon>Agaricomycetes</taxon>
        <taxon>Agaricomycetidae</taxon>
        <taxon>Agaricales</taxon>
        <taxon>Marasmiineae</taxon>
        <taxon>Physalacriaceae</taxon>
        <taxon>Armillaria</taxon>
    </lineage>
</organism>
<feature type="compositionally biased region" description="Basic and acidic residues" evidence="1">
    <location>
        <begin position="136"/>
        <end position="147"/>
    </location>
</feature>
<dbReference type="OrthoDB" id="3015303at2759"/>
<dbReference type="AlphaFoldDB" id="A0A2H3D037"/>
<dbReference type="InParanoid" id="A0A2H3D037"/>
<dbReference type="STRING" id="47427.A0A2H3D037"/>
<accession>A0A2H3D037</accession>
<reference evidence="3" key="1">
    <citation type="journal article" date="2017" name="Nat. Ecol. Evol.">
        <title>Genome expansion and lineage-specific genetic innovations in the forest pathogenic fungi Armillaria.</title>
        <authorList>
            <person name="Sipos G."/>
            <person name="Prasanna A.N."/>
            <person name="Walter M.C."/>
            <person name="O'Connor E."/>
            <person name="Balint B."/>
            <person name="Krizsan K."/>
            <person name="Kiss B."/>
            <person name="Hess J."/>
            <person name="Varga T."/>
            <person name="Slot J."/>
            <person name="Riley R."/>
            <person name="Boka B."/>
            <person name="Rigling D."/>
            <person name="Barry K."/>
            <person name="Lee J."/>
            <person name="Mihaltcheva S."/>
            <person name="LaButti K."/>
            <person name="Lipzen A."/>
            <person name="Waldron R."/>
            <person name="Moloney N.M."/>
            <person name="Sperisen C."/>
            <person name="Kredics L."/>
            <person name="Vagvoelgyi C."/>
            <person name="Patrignani A."/>
            <person name="Fitzpatrick D."/>
            <person name="Nagy I."/>
            <person name="Doyle S."/>
            <person name="Anderson J.B."/>
            <person name="Grigoriev I.V."/>
            <person name="Gueldener U."/>
            <person name="Muensterkoetter M."/>
            <person name="Nagy L.G."/>
        </authorList>
    </citation>
    <scope>NUCLEOTIDE SEQUENCE [LARGE SCALE GENOMIC DNA]</scope>
    <source>
        <strain evidence="3">Ar21-2</strain>
    </source>
</reference>
<dbReference type="Proteomes" id="UP000217790">
    <property type="component" value="Unassembled WGS sequence"/>
</dbReference>
<feature type="compositionally biased region" description="Basic and acidic residues" evidence="1">
    <location>
        <begin position="76"/>
        <end position="89"/>
    </location>
</feature>
<feature type="region of interest" description="Disordered" evidence="1">
    <location>
        <begin position="39"/>
        <end position="168"/>
    </location>
</feature>
<keyword evidence="3" id="KW-1185">Reference proteome</keyword>
<feature type="compositionally biased region" description="Polar residues" evidence="1">
    <location>
        <begin position="104"/>
        <end position="129"/>
    </location>
</feature>
<gene>
    <name evidence="2" type="ORF">ARMGADRAFT_772762</name>
</gene>
<sequence length="388" mass="44118">MTRCRLPLDLTTMNDSPESSAEALRKERSKLLAAISRYKRSHPNVTDEELRAKYPRDLPQAPRKKTLRQRQALQQREGESDRAFDQRKKSAERKRRQRERRPYKSTSKIPSRGTSLATVTNAAEGSTQRPQKRHRPSDSDSESRENTAEGVTPGPSKRREEGMRPTPRLEVFEYRIEGTPEVTLEGDLSFDGEDVTVEPPKAPPAWRELSVQTIALQESFRSEADQGVQATISVQDKETQTSESEQVTFRRRTDFGIGALGVLPDAPTVEWTTLSGPHARVVLPYIPNAGKNMVSQVSDMVSRHAREDPILLDSNDHVVFLRPPFPDDATLIETIIDHLAHNRGIKLEGFQKPEIVESLTCDYMSKRWNVHPKRRVDVHGERMKSLRC</sequence>
<evidence type="ECO:0000313" key="2">
    <source>
        <dbReference type="EMBL" id="PBK81713.1"/>
    </source>
</evidence>